<dbReference type="Proteomes" id="UP001303046">
    <property type="component" value="Unassembled WGS sequence"/>
</dbReference>
<comment type="caution">
    <text evidence="1">The sequence shown here is derived from an EMBL/GenBank/DDBJ whole genome shotgun (WGS) entry which is preliminary data.</text>
</comment>
<protein>
    <submittedName>
        <fullName evidence="1">Uncharacterized protein</fullName>
    </submittedName>
</protein>
<reference evidence="1 2" key="1">
    <citation type="submission" date="2023-08" db="EMBL/GenBank/DDBJ databases">
        <title>A Necator americanus chromosomal reference genome.</title>
        <authorList>
            <person name="Ilik V."/>
            <person name="Petrzelkova K.J."/>
            <person name="Pardy F."/>
            <person name="Fuh T."/>
            <person name="Niatou-Singa F.S."/>
            <person name="Gouil Q."/>
            <person name="Baker L."/>
            <person name="Ritchie M.E."/>
            <person name="Jex A.R."/>
            <person name="Gazzola D."/>
            <person name="Li H."/>
            <person name="Toshio Fujiwara R."/>
            <person name="Zhan B."/>
            <person name="Aroian R.V."/>
            <person name="Pafco B."/>
            <person name="Schwarz E.M."/>
        </authorList>
    </citation>
    <scope>NUCLEOTIDE SEQUENCE [LARGE SCALE GENOMIC DNA]</scope>
    <source>
        <strain evidence="1 2">Aroian</strain>
        <tissue evidence="1">Whole animal</tissue>
    </source>
</reference>
<dbReference type="EMBL" id="JAVFWL010000002">
    <property type="protein sequence ID" value="KAK6732174.1"/>
    <property type="molecule type" value="Genomic_DNA"/>
</dbReference>
<proteinExistence type="predicted"/>
<evidence type="ECO:0000313" key="2">
    <source>
        <dbReference type="Proteomes" id="UP001303046"/>
    </source>
</evidence>
<organism evidence="1 2">
    <name type="scientific">Necator americanus</name>
    <name type="common">Human hookworm</name>
    <dbReference type="NCBI Taxonomy" id="51031"/>
    <lineage>
        <taxon>Eukaryota</taxon>
        <taxon>Metazoa</taxon>
        <taxon>Ecdysozoa</taxon>
        <taxon>Nematoda</taxon>
        <taxon>Chromadorea</taxon>
        <taxon>Rhabditida</taxon>
        <taxon>Rhabditina</taxon>
        <taxon>Rhabditomorpha</taxon>
        <taxon>Strongyloidea</taxon>
        <taxon>Ancylostomatidae</taxon>
        <taxon>Bunostominae</taxon>
        <taxon>Necator</taxon>
    </lineage>
</organism>
<accession>A0ABR1C0T1</accession>
<evidence type="ECO:0000313" key="1">
    <source>
        <dbReference type="EMBL" id="KAK6732174.1"/>
    </source>
</evidence>
<keyword evidence="2" id="KW-1185">Reference proteome</keyword>
<sequence>MRSNRHLAGFWQGSAIGNVDKEYDLLVEHLSRLHKEDWEFWSNQETPPETLDLVRLRAAARAAGNREIMTLLAMHVDVETCGCVDVQLNLQKTMFVRNG</sequence>
<name>A0ABR1C0T1_NECAM</name>
<gene>
    <name evidence="1" type="primary">Necator_chrII.g4303</name>
    <name evidence="1" type="ORF">RB195_016511</name>
</gene>